<evidence type="ECO:0000313" key="2">
    <source>
        <dbReference type="Proteomes" id="UP000268084"/>
    </source>
</evidence>
<dbReference type="EMBL" id="CP034170">
    <property type="protein sequence ID" value="AZI58099.1"/>
    <property type="molecule type" value="Genomic_DNA"/>
</dbReference>
<accession>A0A3G8ZLA0</accession>
<gene>
    <name evidence="1" type="ORF">EH165_08050</name>
</gene>
<organism evidence="1 2">
    <name type="scientific">Nakamurella antarctica</name>
    <dbReference type="NCBI Taxonomy" id="1902245"/>
    <lineage>
        <taxon>Bacteria</taxon>
        <taxon>Bacillati</taxon>
        <taxon>Actinomycetota</taxon>
        <taxon>Actinomycetes</taxon>
        <taxon>Nakamurellales</taxon>
        <taxon>Nakamurellaceae</taxon>
        <taxon>Nakamurella</taxon>
    </lineage>
</organism>
<dbReference type="AlphaFoldDB" id="A0A3G8ZLA0"/>
<dbReference type="Proteomes" id="UP000268084">
    <property type="component" value="Chromosome"/>
</dbReference>
<evidence type="ECO:0000313" key="1">
    <source>
        <dbReference type="EMBL" id="AZI58099.1"/>
    </source>
</evidence>
<reference evidence="1 2" key="2">
    <citation type="submission" date="2018-12" db="EMBL/GenBank/DDBJ databases">
        <title>Nakamurella antarcticus sp. nov., isolated from Antarctica South Shetland Islands soil.</title>
        <authorList>
            <person name="Peng F."/>
        </authorList>
    </citation>
    <scope>NUCLEOTIDE SEQUENCE [LARGE SCALE GENOMIC DNA]</scope>
    <source>
        <strain evidence="1 2">S14-144</strain>
    </source>
</reference>
<protein>
    <submittedName>
        <fullName evidence="1">Uncharacterized protein</fullName>
    </submittedName>
</protein>
<dbReference type="RefSeq" id="WP_124799009.1">
    <property type="nucleotide sequence ID" value="NZ_CP034170.1"/>
</dbReference>
<reference evidence="1 2" key="1">
    <citation type="submission" date="2018-11" db="EMBL/GenBank/DDBJ databases">
        <authorList>
            <person name="Da X."/>
        </authorList>
    </citation>
    <scope>NUCLEOTIDE SEQUENCE [LARGE SCALE GENOMIC DNA]</scope>
    <source>
        <strain evidence="1 2">S14-144</strain>
    </source>
</reference>
<proteinExistence type="predicted"/>
<sequence>MQAFNKYVRIAQDPWGTVVQPALTITVSLASGVLATAVCTAATFGTTAVGGVVWGGAVAGARNSAYGGGSVED</sequence>
<keyword evidence="2" id="KW-1185">Reference proteome</keyword>
<dbReference type="KEGG" id="nak:EH165_08050"/>
<name>A0A3G8ZLA0_9ACTN</name>